<feature type="region of interest" description="Disordered" evidence="1">
    <location>
        <begin position="48"/>
        <end position="94"/>
    </location>
</feature>
<accession>A0A1I0DBQ6</accession>
<sequence>MRFLRTLWLPAALALTACSLLVDFDAEGQPCDAQNQCLQGFVCENGSCVSGEAPPPTDGGLPDGGRDGGLDAGGGDAGQDPDGGTDGGLPLDGG</sequence>
<dbReference type="Proteomes" id="UP000199181">
    <property type="component" value="Unassembled WGS sequence"/>
</dbReference>
<evidence type="ECO:0008006" key="5">
    <source>
        <dbReference type="Google" id="ProtNLM"/>
    </source>
</evidence>
<gene>
    <name evidence="3" type="ORF">SAMN05443639_102466</name>
</gene>
<feature type="compositionally biased region" description="Gly residues" evidence="1">
    <location>
        <begin position="84"/>
        <end position="94"/>
    </location>
</feature>
<evidence type="ECO:0000313" key="3">
    <source>
        <dbReference type="EMBL" id="SET29752.1"/>
    </source>
</evidence>
<reference evidence="4" key="1">
    <citation type="submission" date="2016-10" db="EMBL/GenBank/DDBJ databases">
        <authorList>
            <person name="Varghese N."/>
            <person name="Submissions S."/>
        </authorList>
    </citation>
    <scope>NUCLEOTIDE SEQUENCE [LARGE SCALE GENOMIC DNA]</scope>
    <source>
        <strain evidence="4">DSM 16858</strain>
    </source>
</reference>
<evidence type="ECO:0000256" key="2">
    <source>
        <dbReference type="SAM" id="SignalP"/>
    </source>
</evidence>
<keyword evidence="2" id="KW-0732">Signal</keyword>
<feature type="signal peptide" evidence="2">
    <location>
        <begin position="1"/>
        <end position="28"/>
    </location>
</feature>
<organism evidence="3 4">
    <name type="scientific">Stigmatella erecta</name>
    <dbReference type="NCBI Taxonomy" id="83460"/>
    <lineage>
        <taxon>Bacteria</taxon>
        <taxon>Pseudomonadati</taxon>
        <taxon>Myxococcota</taxon>
        <taxon>Myxococcia</taxon>
        <taxon>Myxococcales</taxon>
        <taxon>Cystobacterineae</taxon>
        <taxon>Archangiaceae</taxon>
        <taxon>Stigmatella</taxon>
    </lineage>
</organism>
<name>A0A1I0DBQ6_9BACT</name>
<evidence type="ECO:0000313" key="4">
    <source>
        <dbReference type="Proteomes" id="UP000199181"/>
    </source>
</evidence>
<feature type="chain" id="PRO_5011469183" description="Lipoprotein" evidence="2">
    <location>
        <begin position="29"/>
        <end position="94"/>
    </location>
</feature>
<proteinExistence type="predicted"/>
<dbReference type="AlphaFoldDB" id="A0A1I0DBQ6"/>
<protein>
    <recommendedName>
        <fullName evidence="5">Lipoprotein</fullName>
    </recommendedName>
</protein>
<dbReference type="RefSeq" id="WP_093516740.1">
    <property type="nucleotide sequence ID" value="NZ_FOIJ01000002.1"/>
</dbReference>
<dbReference type="EMBL" id="FOIJ01000002">
    <property type="protein sequence ID" value="SET29752.1"/>
    <property type="molecule type" value="Genomic_DNA"/>
</dbReference>
<dbReference type="PROSITE" id="PS51257">
    <property type="entry name" value="PROKAR_LIPOPROTEIN"/>
    <property type="match status" value="1"/>
</dbReference>
<keyword evidence="4" id="KW-1185">Reference proteome</keyword>
<evidence type="ECO:0000256" key="1">
    <source>
        <dbReference type="SAM" id="MobiDB-lite"/>
    </source>
</evidence>